<protein>
    <recommendedName>
        <fullName evidence="5">C2H2-type domain-containing protein</fullName>
    </recommendedName>
</protein>
<organism evidence="3 4">
    <name type="scientific">Nezara viridula</name>
    <name type="common">Southern green stink bug</name>
    <name type="synonym">Cimex viridulus</name>
    <dbReference type="NCBI Taxonomy" id="85310"/>
    <lineage>
        <taxon>Eukaryota</taxon>
        <taxon>Metazoa</taxon>
        <taxon>Ecdysozoa</taxon>
        <taxon>Arthropoda</taxon>
        <taxon>Hexapoda</taxon>
        <taxon>Insecta</taxon>
        <taxon>Pterygota</taxon>
        <taxon>Neoptera</taxon>
        <taxon>Paraneoptera</taxon>
        <taxon>Hemiptera</taxon>
        <taxon>Heteroptera</taxon>
        <taxon>Panheteroptera</taxon>
        <taxon>Pentatomomorpha</taxon>
        <taxon>Pentatomoidea</taxon>
        <taxon>Pentatomidae</taxon>
        <taxon>Pentatominae</taxon>
        <taxon>Nezara</taxon>
    </lineage>
</organism>
<feature type="domain" description="C2H2-type" evidence="1">
    <location>
        <begin position="648"/>
        <end position="672"/>
    </location>
</feature>
<feature type="domain" description="U1-type" evidence="2">
    <location>
        <begin position="375"/>
        <end position="409"/>
    </location>
</feature>
<feature type="domain" description="C2H2-type" evidence="1">
    <location>
        <begin position="685"/>
        <end position="711"/>
    </location>
</feature>
<dbReference type="InterPro" id="IPR003604">
    <property type="entry name" value="Matrin/U1-like-C_Znf_C2H2"/>
</dbReference>
<feature type="domain" description="U1-type" evidence="2">
    <location>
        <begin position="196"/>
        <end position="230"/>
    </location>
</feature>
<dbReference type="SUPFAM" id="SSF81301">
    <property type="entry name" value="Nucleotidyltransferase"/>
    <property type="match status" value="1"/>
</dbReference>
<dbReference type="InterPro" id="IPR036236">
    <property type="entry name" value="Znf_C2H2_sf"/>
</dbReference>
<keyword evidence="4" id="KW-1185">Reference proteome</keyword>
<dbReference type="GO" id="GO:0031123">
    <property type="term" value="P:RNA 3'-end processing"/>
    <property type="evidence" value="ECO:0007669"/>
    <property type="project" value="TreeGrafter"/>
</dbReference>
<dbReference type="EMBL" id="OV725082">
    <property type="protein sequence ID" value="CAH1405685.1"/>
    <property type="molecule type" value="Genomic_DNA"/>
</dbReference>
<feature type="domain" description="C2H2-type" evidence="1">
    <location>
        <begin position="199"/>
        <end position="223"/>
    </location>
</feature>
<dbReference type="InterPro" id="IPR013087">
    <property type="entry name" value="Znf_C2H2_type"/>
</dbReference>
<dbReference type="OrthoDB" id="419694at2759"/>
<dbReference type="SMART" id="SM00451">
    <property type="entry name" value="ZnF_U1"/>
    <property type="match status" value="2"/>
</dbReference>
<reference evidence="3" key="1">
    <citation type="submission" date="2022-01" db="EMBL/GenBank/DDBJ databases">
        <authorList>
            <person name="King R."/>
        </authorList>
    </citation>
    <scope>NUCLEOTIDE SEQUENCE</scope>
</reference>
<evidence type="ECO:0000259" key="1">
    <source>
        <dbReference type="SMART" id="SM00355"/>
    </source>
</evidence>
<gene>
    <name evidence="3" type="ORF">NEZAVI_LOCUS13840</name>
</gene>
<feature type="domain" description="C2H2-type" evidence="1">
    <location>
        <begin position="378"/>
        <end position="402"/>
    </location>
</feature>
<dbReference type="GO" id="GO:0008270">
    <property type="term" value="F:zinc ion binding"/>
    <property type="evidence" value="ECO:0007669"/>
    <property type="project" value="InterPro"/>
</dbReference>
<dbReference type="PANTHER" id="PTHR12271">
    <property type="entry name" value="POLY A POLYMERASE CID PAP -RELATED"/>
    <property type="match status" value="1"/>
</dbReference>
<feature type="domain" description="C2H2-type" evidence="1">
    <location>
        <begin position="518"/>
        <end position="546"/>
    </location>
</feature>
<dbReference type="Gene3D" id="3.30.460.10">
    <property type="entry name" value="Beta Polymerase, domain 2"/>
    <property type="match status" value="1"/>
</dbReference>
<dbReference type="GO" id="GO:0016779">
    <property type="term" value="F:nucleotidyltransferase activity"/>
    <property type="evidence" value="ECO:0007669"/>
    <property type="project" value="TreeGrafter"/>
</dbReference>
<proteinExistence type="predicted"/>
<sequence>MATQLESLLLPMAKLTISKENDGQLPLENYFPPSFEIHDYNATENKIITTSSLDDDVKNWLRRRANKNFVFQCLLCCQEMTFDTAFSRGDYIFNRSHLLTKKHKKKVNDALCVGILFVSSQKFIMCLDSILQKGNLFDALKTVKRRSELVISNLIRNKISCSNYSMFTFDRASKSLCEMDTKCDIVDFMISDVRPLFNFHCLLCDIKTGNFTQVVDHLGSKKHKQKLKENKGVIISIKDFNFFVACNLNELSSFLFLEHLNSYLEEIVIASTGTIIISGCHSADGKQAPKEGEITINVKPIQLPDGAIAQKSIRVTTRYNNFLSDSSENGVLNNKLAIGESRINKQENVTIYEYSNQDFHEHCMDNILHALFTIGCKIWCSRCKKGIFTLQALQTHLSSVEHTKNIRNNEQIGFMCHVCKIFFIELKGESLVHTHSSYQNKNIILKLSQGGIKSLEFNTPLNSSIIEAYGKDFLDNIGEACKFCCLACNDFTKQTLPYLGSHEISTRHKNLKKTLIYAKCEYCNVIYIDTKLDNISGQFKLHFAKHLNDNKEPIIYLIYSVLDNYTTCFQSIIDKNFFSFKDIELEEETKSLNGRQKLTVSFSQNFTQFDNPGVSSNEFVRNERWNSDDFSRYLQFYTSLTGERVELFECNICNLKNTTKTEIFRHLFISEHQLNQLYTKESFLKICSICSLAIFSGNLRDLQQHFNQNCHIKALYTVIGLPYTAALTFNETILSSFMNIPRSSLKAIIQRIVCEMKEIYRNRQNIFDHITKDTLALMSNKFPNLSVTFYGSRLSGLAKFESDFDIFLNIGNDNLNKVKDLLSAQNNLFRFVCFIDCAVPIIQAEHKTTGYLCEFNLNNPGKHVKTSKIIKILTDLDERVLWLLAAVKHWSIATKIKGTDMFSSHAITWLTLFYLMQPDLRIIPNISFVIDQCGNLDHPQDNREYVIEWKPKINKDKTWLDLLEGFFNYYSLMRFSEYKLFPSSGLAVPRIHGTQEDDHPMFMQDPLYEERNILFNATKEKSEKLTAACYRSLHLPWRLND</sequence>
<dbReference type="PANTHER" id="PTHR12271:SF40">
    <property type="entry name" value="POLY(A) RNA POLYMERASE GLD2"/>
    <property type="match status" value="1"/>
</dbReference>
<evidence type="ECO:0000259" key="2">
    <source>
        <dbReference type="SMART" id="SM00451"/>
    </source>
</evidence>
<evidence type="ECO:0000313" key="3">
    <source>
        <dbReference type="EMBL" id="CAH1405685.1"/>
    </source>
</evidence>
<evidence type="ECO:0008006" key="5">
    <source>
        <dbReference type="Google" id="ProtNLM"/>
    </source>
</evidence>
<dbReference type="GO" id="GO:0003676">
    <property type="term" value="F:nucleic acid binding"/>
    <property type="evidence" value="ECO:0007669"/>
    <property type="project" value="InterPro"/>
</dbReference>
<name>A0A9P0MV93_NEZVI</name>
<dbReference type="SUPFAM" id="SSF57667">
    <property type="entry name" value="beta-beta-alpha zinc fingers"/>
    <property type="match status" value="1"/>
</dbReference>
<dbReference type="Pfam" id="PF22600">
    <property type="entry name" value="MTPAP-like_central"/>
    <property type="match status" value="1"/>
</dbReference>
<dbReference type="InterPro" id="IPR043519">
    <property type="entry name" value="NT_sf"/>
</dbReference>
<accession>A0A9P0MV93</accession>
<dbReference type="SMART" id="SM00355">
    <property type="entry name" value="ZnF_C2H2"/>
    <property type="match status" value="5"/>
</dbReference>
<dbReference type="SUPFAM" id="SSF81631">
    <property type="entry name" value="PAP/OAS1 substrate-binding domain"/>
    <property type="match status" value="1"/>
</dbReference>
<evidence type="ECO:0000313" key="4">
    <source>
        <dbReference type="Proteomes" id="UP001152798"/>
    </source>
</evidence>
<dbReference type="Gene3D" id="1.10.1410.10">
    <property type="match status" value="1"/>
</dbReference>
<dbReference type="AlphaFoldDB" id="A0A9P0MV93"/>
<dbReference type="InterPro" id="IPR054708">
    <property type="entry name" value="MTPAP-like_central"/>
</dbReference>
<dbReference type="Proteomes" id="UP001152798">
    <property type="component" value="Chromosome 6"/>
</dbReference>